<dbReference type="Proteomes" id="UP000056453">
    <property type="component" value="Unassembled WGS sequence"/>
</dbReference>
<protein>
    <recommendedName>
        <fullName evidence="4">Ankyrin repeat domain-containing protein</fullName>
    </recommendedName>
</protein>
<dbReference type="Gene3D" id="1.25.40.20">
    <property type="entry name" value="Ankyrin repeat-containing domain"/>
    <property type="match status" value="1"/>
</dbReference>
<name>A0AAW3MKE0_9BURK</name>
<comment type="caution">
    <text evidence="2">The sequence shown here is derived from an EMBL/GenBank/DDBJ whole genome shotgun (WGS) entry which is preliminary data.</text>
</comment>
<feature type="repeat" description="ANK" evidence="1">
    <location>
        <begin position="107"/>
        <end position="139"/>
    </location>
</feature>
<evidence type="ECO:0000313" key="2">
    <source>
        <dbReference type="EMBL" id="KVP82549.1"/>
    </source>
</evidence>
<dbReference type="InterPro" id="IPR002110">
    <property type="entry name" value="Ankyrin_rpt"/>
</dbReference>
<evidence type="ECO:0000256" key="1">
    <source>
        <dbReference type="PROSITE-ProRule" id="PRU00023"/>
    </source>
</evidence>
<evidence type="ECO:0000313" key="3">
    <source>
        <dbReference type="Proteomes" id="UP000056453"/>
    </source>
</evidence>
<dbReference type="AlphaFoldDB" id="A0AAW3MKE0"/>
<dbReference type="EMBL" id="LPBJ01000135">
    <property type="protein sequence ID" value="KVP82549.1"/>
    <property type="molecule type" value="Genomic_DNA"/>
</dbReference>
<reference evidence="2 3" key="1">
    <citation type="submission" date="2015-11" db="EMBL/GenBank/DDBJ databases">
        <title>Expanding the genomic diversity of Burkholderia species for the development of highly accurate diagnostics.</title>
        <authorList>
            <person name="Sahl J."/>
            <person name="Keim P."/>
            <person name="Wagner D."/>
        </authorList>
    </citation>
    <scope>NUCLEOTIDE SEQUENCE [LARGE SCALE GENOMIC DNA]</scope>
    <source>
        <strain evidence="2 3">MSMB1808WGS</strain>
    </source>
</reference>
<organism evidence="2 3">
    <name type="scientific">Burkholderia ubonensis</name>
    <dbReference type="NCBI Taxonomy" id="101571"/>
    <lineage>
        <taxon>Bacteria</taxon>
        <taxon>Pseudomonadati</taxon>
        <taxon>Pseudomonadota</taxon>
        <taxon>Betaproteobacteria</taxon>
        <taxon>Burkholderiales</taxon>
        <taxon>Burkholderiaceae</taxon>
        <taxon>Burkholderia</taxon>
        <taxon>Burkholderia cepacia complex</taxon>
    </lineage>
</organism>
<dbReference type="InterPro" id="IPR036770">
    <property type="entry name" value="Ankyrin_rpt-contain_sf"/>
</dbReference>
<evidence type="ECO:0008006" key="4">
    <source>
        <dbReference type="Google" id="ProtNLM"/>
    </source>
</evidence>
<dbReference type="RefSeq" id="WP_060138943.1">
    <property type="nucleotide sequence ID" value="NZ_LPBJ01000135.1"/>
</dbReference>
<keyword evidence="3" id="KW-1185">Reference proteome</keyword>
<accession>A0AAW3MKE0</accession>
<proteinExistence type="predicted"/>
<dbReference type="SUPFAM" id="SSF48403">
    <property type="entry name" value="Ankyrin repeat"/>
    <property type="match status" value="1"/>
</dbReference>
<sequence length="203" mass="22463">MMDDEVIVDIFEAADEFAAGNLSPITRLLPRIERGEFLEGVPILFYVVRSREIFDFLDGRGVNFLQKNELTGHNLLHDAILEGGSEIFEKVLSWYSSRGLVDDPDINGITPLSSALKFGKVERVERLIDSGANMLSVASNGLTPIKQALYCLEGEDVAISELNMLFKKGIAVSSSEIQDLVKSAVFLGKKKVSKWIEDNVRLG</sequence>
<gene>
    <name evidence="2" type="ORF">WJ96_27105</name>
</gene>
<dbReference type="PROSITE" id="PS50297">
    <property type="entry name" value="ANK_REP_REGION"/>
    <property type="match status" value="1"/>
</dbReference>
<keyword evidence="1" id="KW-0040">ANK repeat</keyword>
<dbReference type="PROSITE" id="PS50088">
    <property type="entry name" value="ANK_REPEAT"/>
    <property type="match status" value="1"/>
</dbReference>